<dbReference type="Proteomes" id="UP001596398">
    <property type="component" value="Unassembled WGS sequence"/>
</dbReference>
<dbReference type="InterPro" id="IPR011041">
    <property type="entry name" value="Quinoprot_gluc/sorb_DH_b-prop"/>
</dbReference>
<feature type="domain" description="Glucose/Sorbosone dehydrogenase" evidence="1">
    <location>
        <begin position="48"/>
        <end position="388"/>
    </location>
</feature>
<dbReference type="PROSITE" id="PS51257">
    <property type="entry name" value="PROKAR_LIPOPROTEIN"/>
    <property type="match status" value="1"/>
</dbReference>
<dbReference type="EC" id="1.1.5.-" evidence="2"/>
<evidence type="ECO:0000313" key="3">
    <source>
        <dbReference type="Proteomes" id="UP001596398"/>
    </source>
</evidence>
<keyword evidence="3" id="KW-1185">Reference proteome</keyword>
<keyword evidence="2" id="KW-0560">Oxidoreductase</keyword>
<dbReference type="Gene3D" id="2.120.10.30">
    <property type="entry name" value="TolB, C-terminal domain"/>
    <property type="match status" value="1"/>
</dbReference>
<dbReference type="GO" id="GO:0016491">
    <property type="term" value="F:oxidoreductase activity"/>
    <property type="evidence" value="ECO:0007669"/>
    <property type="project" value="UniProtKB-KW"/>
</dbReference>
<dbReference type="PANTHER" id="PTHR19328">
    <property type="entry name" value="HEDGEHOG-INTERACTING PROTEIN"/>
    <property type="match status" value="1"/>
</dbReference>
<dbReference type="Pfam" id="PF07995">
    <property type="entry name" value="GSDH"/>
    <property type="match status" value="1"/>
</dbReference>
<gene>
    <name evidence="2" type="ORF">ACFQJ4_10175</name>
</gene>
<dbReference type="EMBL" id="JBHTAP010000001">
    <property type="protein sequence ID" value="MFC7235680.1"/>
    <property type="molecule type" value="Genomic_DNA"/>
</dbReference>
<accession>A0ABD5ZQR1</accession>
<sequence>MDRRSFVALAGAAAVGLAGCTDRAAPATDTTETADGTRVRVESVVTGLSSPWAVAPLPDGRALVTEQGGRLVIADPESGERTEVPGAPEVFARGQGGLLDATLAADFPDSRLVYLTYSVSGDGGSSTRVGRGRLDGERLADFEPLYTARPFVRSSGHYGSRVVDDGDHLFVTVGDRQFKDFGPDHVGQTLDDDLGSVLRLGRDGTVPDDNPFADREGASDAVYSYGHRNPQGLALRANGALWESEFGERAGDELNVVEAGANYGWPVADEGCRYGTNDPVGVPHDEREDVVGPVYSWPCGGEAGGFPPSGMTFYDGDALSAWDGDLFVGGLASQYLARFTVEGEGQDAVVTERSPLLADRGWRVRDVAVGADGALLAVVDAGDAPLVRLSPA</sequence>
<dbReference type="GeneID" id="79267377"/>
<name>A0ABD5ZQR1_9EURY</name>
<dbReference type="InterPro" id="IPR011042">
    <property type="entry name" value="6-blade_b-propeller_TolB-like"/>
</dbReference>
<protein>
    <submittedName>
        <fullName evidence="2">PQQ-dependent sugar dehydrogenase</fullName>
        <ecNumber evidence="2">1.1.5.-</ecNumber>
    </submittedName>
</protein>
<evidence type="ECO:0000313" key="2">
    <source>
        <dbReference type="EMBL" id="MFC7235680.1"/>
    </source>
</evidence>
<reference evidence="2 3" key="1">
    <citation type="journal article" date="2019" name="Int. J. Syst. Evol. Microbiol.">
        <title>The Global Catalogue of Microorganisms (GCM) 10K type strain sequencing project: providing services to taxonomists for standard genome sequencing and annotation.</title>
        <authorList>
            <consortium name="The Broad Institute Genomics Platform"/>
            <consortium name="The Broad Institute Genome Sequencing Center for Infectious Disease"/>
            <person name="Wu L."/>
            <person name="Ma J."/>
        </authorList>
    </citation>
    <scope>NUCLEOTIDE SEQUENCE [LARGE SCALE GENOMIC DNA]</scope>
    <source>
        <strain evidence="2 3">DT85</strain>
    </source>
</reference>
<dbReference type="AlphaFoldDB" id="A0ABD5ZQR1"/>
<dbReference type="InterPro" id="IPR012938">
    <property type="entry name" value="Glc/Sorbosone_DH"/>
</dbReference>
<organism evidence="2 3">
    <name type="scientific">Halosegnis marinus</name>
    <dbReference type="NCBI Taxonomy" id="3034023"/>
    <lineage>
        <taxon>Archaea</taxon>
        <taxon>Methanobacteriati</taxon>
        <taxon>Methanobacteriota</taxon>
        <taxon>Stenosarchaea group</taxon>
        <taxon>Halobacteria</taxon>
        <taxon>Halobacteriales</taxon>
        <taxon>Natronomonadaceae</taxon>
        <taxon>Halosegnis</taxon>
    </lineage>
</organism>
<dbReference type="RefSeq" id="WP_276233817.1">
    <property type="nucleotide sequence ID" value="NZ_CP119802.1"/>
</dbReference>
<dbReference type="SUPFAM" id="SSF50952">
    <property type="entry name" value="Soluble quinoprotein glucose dehydrogenase"/>
    <property type="match status" value="1"/>
</dbReference>
<proteinExistence type="predicted"/>
<dbReference type="PANTHER" id="PTHR19328:SF75">
    <property type="entry name" value="ALDOSE SUGAR DEHYDROGENASE YLII"/>
    <property type="match status" value="1"/>
</dbReference>
<evidence type="ECO:0000259" key="1">
    <source>
        <dbReference type="Pfam" id="PF07995"/>
    </source>
</evidence>
<comment type="caution">
    <text evidence="2">The sequence shown here is derived from an EMBL/GenBank/DDBJ whole genome shotgun (WGS) entry which is preliminary data.</text>
</comment>